<dbReference type="EMBL" id="LRHK01000001">
    <property type="protein sequence ID" value="KWX18895.1"/>
    <property type="molecule type" value="Genomic_DNA"/>
</dbReference>
<evidence type="ECO:0000313" key="2">
    <source>
        <dbReference type="Proteomes" id="UP000070452"/>
    </source>
</evidence>
<dbReference type="Proteomes" id="UP000070452">
    <property type="component" value="Unassembled WGS sequence"/>
</dbReference>
<reference evidence="1 2" key="1">
    <citation type="submission" date="2016-01" db="EMBL/GenBank/DDBJ databases">
        <title>Molecular Mechanisms for transfer of large genomic segments between Enterococcus faecium strains.</title>
        <authorList>
            <person name="Garcia-Solache M.A."/>
            <person name="Lebreton F."/>
            <person name="Mclaughlin R.E."/>
            <person name="Whiteaker J.D."/>
            <person name="Gilmore M.S."/>
            <person name="Rice L.B."/>
        </authorList>
    </citation>
    <scope>NUCLEOTIDE SEQUENCE [LARGE SCALE GENOMIC DNA]</scope>
    <source>
        <strain evidence="1 2">D344RRF x C68</strain>
    </source>
</reference>
<accession>A0A132P972</accession>
<comment type="caution">
    <text evidence="1">The sequence shown here is derived from an EMBL/GenBank/DDBJ whole genome shotgun (WGS) entry which is preliminary data.</text>
</comment>
<proteinExistence type="predicted"/>
<name>A0A132P972_ENTFC</name>
<sequence length="64" mass="7407">MVITVKELLDVVGAGTAFWVRTANQGECINYSREEVFGRFSHRDIFEIRCEDTDELVIVLEEEK</sequence>
<dbReference type="RefSeq" id="WP_060854017.1">
    <property type="nucleotide sequence ID" value="NZ_JADMFS010000034.1"/>
</dbReference>
<organism evidence="1 2">
    <name type="scientific">Enterococcus faecium</name>
    <name type="common">Streptococcus faecium</name>
    <dbReference type="NCBI Taxonomy" id="1352"/>
    <lineage>
        <taxon>Bacteria</taxon>
        <taxon>Bacillati</taxon>
        <taxon>Bacillota</taxon>
        <taxon>Bacilli</taxon>
        <taxon>Lactobacillales</taxon>
        <taxon>Enterococcaceae</taxon>
        <taxon>Enterococcus</taxon>
    </lineage>
</organism>
<gene>
    <name evidence="1" type="ORF">AWT83_10600</name>
</gene>
<evidence type="ECO:0000313" key="1">
    <source>
        <dbReference type="EMBL" id="KWX18895.1"/>
    </source>
</evidence>
<dbReference type="AlphaFoldDB" id="A0A132P972"/>
<protein>
    <submittedName>
        <fullName evidence="1">Uncharacterized protein</fullName>
    </submittedName>
</protein>